<dbReference type="EMBL" id="BARS01014179">
    <property type="protein sequence ID" value="GAF90816.1"/>
    <property type="molecule type" value="Genomic_DNA"/>
</dbReference>
<proteinExistence type="predicted"/>
<feature type="transmembrane region" description="Helical" evidence="1">
    <location>
        <begin position="12"/>
        <end position="34"/>
    </location>
</feature>
<keyword evidence="1" id="KW-1133">Transmembrane helix</keyword>
<feature type="transmembrane region" description="Helical" evidence="1">
    <location>
        <begin position="40"/>
        <end position="60"/>
    </location>
</feature>
<keyword evidence="1" id="KW-0812">Transmembrane</keyword>
<organism evidence="2">
    <name type="scientific">marine sediment metagenome</name>
    <dbReference type="NCBI Taxonomy" id="412755"/>
    <lineage>
        <taxon>unclassified sequences</taxon>
        <taxon>metagenomes</taxon>
        <taxon>ecological metagenomes</taxon>
    </lineage>
</organism>
<name>X0TUE3_9ZZZZ</name>
<reference evidence="2" key="1">
    <citation type="journal article" date="2014" name="Front. Microbiol.">
        <title>High frequency of phylogenetically diverse reductive dehalogenase-homologous genes in deep subseafloor sedimentary metagenomes.</title>
        <authorList>
            <person name="Kawai M."/>
            <person name="Futagami T."/>
            <person name="Toyoda A."/>
            <person name="Takaki Y."/>
            <person name="Nishi S."/>
            <person name="Hori S."/>
            <person name="Arai W."/>
            <person name="Tsubouchi T."/>
            <person name="Morono Y."/>
            <person name="Uchiyama I."/>
            <person name="Ito T."/>
            <person name="Fujiyama A."/>
            <person name="Inagaki F."/>
            <person name="Takami H."/>
        </authorList>
    </citation>
    <scope>NUCLEOTIDE SEQUENCE</scope>
    <source>
        <strain evidence="2">Expedition CK06-06</strain>
    </source>
</reference>
<gene>
    <name evidence="2" type="ORF">S01H1_24099</name>
</gene>
<accession>X0TUE3</accession>
<comment type="caution">
    <text evidence="2">The sequence shown here is derived from an EMBL/GenBank/DDBJ whole genome shotgun (WGS) entry which is preliminary data.</text>
</comment>
<evidence type="ECO:0000313" key="2">
    <source>
        <dbReference type="EMBL" id="GAF90816.1"/>
    </source>
</evidence>
<protein>
    <submittedName>
        <fullName evidence="2">Uncharacterized protein</fullName>
    </submittedName>
</protein>
<feature type="non-terminal residue" evidence="2">
    <location>
        <position position="62"/>
    </location>
</feature>
<sequence length="62" mass="7160">MIAVYVNMTQIITWITFATAILISIYSQEILYSFTGDKRAYIWGHEILFWYALGYGVFVLGS</sequence>
<dbReference type="AlphaFoldDB" id="X0TUE3"/>
<keyword evidence="1" id="KW-0472">Membrane</keyword>
<evidence type="ECO:0000256" key="1">
    <source>
        <dbReference type="SAM" id="Phobius"/>
    </source>
</evidence>